<accession>A0A9W4X4C9</accession>
<keyword evidence="2" id="KW-1185">Reference proteome</keyword>
<reference evidence="1" key="1">
    <citation type="submission" date="2022-08" db="EMBL/GenBank/DDBJ databases">
        <authorList>
            <person name="Kallberg Y."/>
            <person name="Tangrot J."/>
            <person name="Rosling A."/>
        </authorList>
    </citation>
    <scope>NUCLEOTIDE SEQUENCE</scope>
    <source>
        <strain evidence="1">Wild A</strain>
    </source>
</reference>
<dbReference type="SUPFAM" id="SSF52540">
    <property type="entry name" value="P-loop containing nucleoside triphosphate hydrolases"/>
    <property type="match status" value="1"/>
</dbReference>
<dbReference type="InterPro" id="IPR027417">
    <property type="entry name" value="P-loop_NTPase"/>
</dbReference>
<evidence type="ECO:0000313" key="1">
    <source>
        <dbReference type="EMBL" id="CAI2185625.1"/>
    </source>
</evidence>
<dbReference type="AlphaFoldDB" id="A0A9W4X4C9"/>
<dbReference type="Proteomes" id="UP001153678">
    <property type="component" value="Unassembled WGS sequence"/>
</dbReference>
<dbReference type="Gene3D" id="3.40.50.300">
    <property type="entry name" value="P-loop containing nucleotide triphosphate hydrolases"/>
    <property type="match status" value="1"/>
</dbReference>
<dbReference type="EMBL" id="CAMKVN010003797">
    <property type="protein sequence ID" value="CAI2185625.1"/>
    <property type="molecule type" value="Genomic_DNA"/>
</dbReference>
<comment type="caution">
    <text evidence="1">The sequence shown here is derived from an EMBL/GenBank/DDBJ whole genome shotgun (WGS) entry which is preliminary data.</text>
</comment>
<sequence>MLTFGLTKRLPTGGNCISNTLRTGRVVRYITHVTREKIFFNRKRELVKFKNAFSADPRLHVILGPPSTGKTALIHE</sequence>
<name>A0A9W4X4C9_9GLOM</name>
<dbReference type="OrthoDB" id="2417260at2759"/>
<feature type="non-terminal residue" evidence="1">
    <location>
        <position position="76"/>
    </location>
</feature>
<evidence type="ECO:0000313" key="2">
    <source>
        <dbReference type="Proteomes" id="UP001153678"/>
    </source>
</evidence>
<gene>
    <name evidence="1" type="ORF">FWILDA_LOCUS12172</name>
</gene>
<protein>
    <submittedName>
        <fullName evidence="1">15632_t:CDS:1</fullName>
    </submittedName>
</protein>
<organism evidence="1 2">
    <name type="scientific">Funneliformis geosporum</name>
    <dbReference type="NCBI Taxonomy" id="1117311"/>
    <lineage>
        <taxon>Eukaryota</taxon>
        <taxon>Fungi</taxon>
        <taxon>Fungi incertae sedis</taxon>
        <taxon>Mucoromycota</taxon>
        <taxon>Glomeromycotina</taxon>
        <taxon>Glomeromycetes</taxon>
        <taxon>Glomerales</taxon>
        <taxon>Glomeraceae</taxon>
        <taxon>Funneliformis</taxon>
    </lineage>
</organism>
<proteinExistence type="predicted"/>